<protein>
    <submittedName>
        <fullName evidence="3">Family 10 glycosylhydrolase</fullName>
    </submittedName>
</protein>
<keyword evidence="1" id="KW-0732">Signal</keyword>
<dbReference type="InterPro" id="IPR017853">
    <property type="entry name" value="GH"/>
</dbReference>
<organism evidence="3 4">
    <name type="scientific">Neolewinella lacunae</name>
    <dbReference type="NCBI Taxonomy" id="1517758"/>
    <lineage>
        <taxon>Bacteria</taxon>
        <taxon>Pseudomonadati</taxon>
        <taxon>Bacteroidota</taxon>
        <taxon>Saprospiria</taxon>
        <taxon>Saprospirales</taxon>
        <taxon>Lewinellaceae</taxon>
        <taxon>Neolewinella</taxon>
    </lineage>
</organism>
<comment type="caution">
    <text evidence="3">The sequence shown here is derived from an EMBL/GenBank/DDBJ whole genome shotgun (WGS) entry which is preliminary data.</text>
</comment>
<reference evidence="3" key="1">
    <citation type="submission" date="2020-08" db="EMBL/GenBank/DDBJ databases">
        <title>Lewinella bacteria from marine environments.</title>
        <authorList>
            <person name="Zhong Y."/>
        </authorList>
    </citation>
    <scope>NUCLEOTIDE SEQUENCE</scope>
    <source>
        <strain evidence="3">KCTC 42187</strain>
    </source>
</reference>
<evidence type="ECO:0000313" key="4">
    <source>
        <dbReference type="Proteomes" id="UP000650081"/>
    </source>
</evidence>
<dbReference type="AlphaFoldDB" id="A0A923T967"/>
<dbReference type="EMBL" id="JACSIT010000152">
    <property type="protein sequence ID" value="MBC6996400.1"/>
    <property type="molecule type" value="Genomic_DNA"/>
</dbReference>
<dbReference type="InterPro" id="IPR003790">
    <property type="entry name" value="GHL10"/>
</dbReference>
<dbReference type="RefSeq" id="WP_187468407.1">
    <property type="nucleotide sequence ID" value="NZ_JACSIT010000152.1"/>
</dbReference>
<dbReference type="PANTHER" id="PTHR43405:SF1">
    <property type="entry name" value="GLYCOSYL HYDROLASE DIGH"/>
    <property type="match status" value="1"/>
</dbReference>
<keyword evidence="4" id="KW-1185">Reference proteome</keyword>
<dbReference type="InterPro" id="IPR052177">
    <property type="entry name" value="Divisome_Glycosyl_Hydrolase"/>
</dbReference>
<dbReference type="PANTHER" id="PTHR43405">
    <property type="entry name" value="GLYCOSYL HYDROLASE DIGH"/>
    <property type="match status" value="1"/>
</dbReference>
<feature type="domain" description="Glycosyl hydrolase-like 10" evidence="2">
    <location>
        <begin position="36"/>
        <end position="354"/>
    </location>
</feature>
<accession>A0A923T967</accession>
<gene>
    <name evidence="3" type="ORF">H9S92_19670</name>
</gene>
<sequence>MEDKSRSLALLLILLLGTCVSAQHAIISGENAPERELRGVWMATVLNIDYPQNPTTDAATLQADFRSQLYRLRQAGMNAIFVQVRPAADALYPSVHAPWSEWLTGVQGRAPVSNFDPLAYMIETAHAQGIELHAWINPYRVAMTLDSTRFAANHLYHRHRDWIRSYGGRRYLDPGLPAVRAHLGEVIDELITKYDLDGIHFDDYFYPYPVPGVDFPDQQTYRTYGYGRSLADWRRDNVNTFIAETHRRIKAAKPWMYFGVSPFGVWRNQAQDPVNGSPTNAGATSYDGLYGDALAWARAGTVDYLLPQIYWSMDHPAASYRTLVSWWTTHVPPGPDLYIGHAAYKAGTDPDPAWTGTEELPRQVAHLRQLPRPKGSVFFSSKSLLNNPAGLAQRLTQLYTTPALLPARRAPGSATPVAVRVFKPKATEQGTLLVWEMDEQIPKAQLPHYFAIYRSRPGQTATLLHRTPYGQACYRYHYFDDRAQTGMEYQYRVVPLDRYHRSLETVVAR</sequence>
<dbReference type="Proteomes" id="UP000650081">
    <property type="component" value="Unassembled WGS sequence"/>
</dbReference>
<dbReference type="SUPFAM" id="SSF51445">
    <property type="entry name" value="(Trans)glycosidases"/>
    <property type="match status" value="1"/>
</dbReference>
<name>A0A923T967_9BACT</name>
<dbReference type="Gene3D" id="3.20.20.80">
    <property type="entry name" value="Glycosidases"/>
    <property type="match status" value="1"/>
</dbReference>
<evidence type="ECO:0000256" key="1">
    <source>
        <dbReference type="ARBA" id="ARBA00022729"/>
    </source>
</evidence>
<dbReference type="Pfam" id="PF02638">
    <property type="entry name" value="GHL10"/>
    <property type="match status" value="1"/>
</dbReference>
<evidence type="ECO:0000313" key="3">
    <source>
        <dbReference type="EMBL" id="MBC6996400.1"/>
    </source>
</evidence>
<proteinExistence type="predicted"/>
<evidence type="ECO:0000259" key="2">
    <source>
        <dbReference type="Pfam" id="PF02638"/>
    </source>
</evidence>